<accession>A0A372NRH9</accession>
<dbReference type="RefSeq" id="WP_117391593.1">
    <property type="nucleotide sequence ID" value="NZ_QWDC01000002.1"/>
</dbReference>
<reference evidence="1 2" key="1">
    <citation type="submission" date="2018-08" db="EMBL/GenBank/DDBJ databases">
        <title>Mucilaginibacter sp. MYSH2.</title>
        <authorList>
            <person name="Seo T."/>
        </authorList>
    </citation>
    <scope>NUCLEOTIDE SEQUENCE [LARGE SCALE GENOMIC DNA]</scope>
    <source>
        <strain evidence="1 2">MYSH2</strain>
    </source>
</reference>
<comment type="caution">
    <text evidence="1">The sequence shown here is derived from an EMBL/GenBank/DDBJ whole genome shotgun (WGS) entry which is preliminary data.</text>
</comment>
<evidence type="ECO:0000313" key="1">
    <source>
        <dbReference type="EMBL" id="RFZ91880.1"/>
    </source>
</evidence>
<gene>
    <name evidence="1" type="ORF">D0C36_10545</name>
</gene>
<dbReference type="EMBL" id="QWDC01000002">
    <property type="protein sequence ID" value="RFZ91880.1"/>
    <property type="molecule type" value="Genomic_DNA"/>
</dbReference>
<protein>
    <submittedName>
        <fullName evidence="1">Uncharacterized protein</fullName>
    </submittedName>
</protein>
<evidence type="ECO:0000313" key="2">
    <source>
        <dbReference type="Proteomes" id="UP000264217"/>
    </source>
</evidence>
<dbReference type="Proteomes" id="UP000264217">
    <property type="component" value="Unassembled WGS sequence"/>
</dbReference>
<name>A0A372NRH9_9SPHI</name>
<dbReference type="AlphaFoldDB" id="A0A372NRH9"/>
<keyword evidence="2" id="KW-1185">Reference proteome</keyword>
<dbReference type="OrthoDB" id="1361235at2"/>
<sequence>MIELTIGILGLIVAGLTYKKTFLEKPKAELEHLVLQFKMTQRKSIEVRTKLREYAEEHQAYSKELFSGITIGSYLIMLEESYNKNLNDDLLMQIKELNPSKLILDSMNKSLGDQVNALIQVENLIWSLELKSKDESAL</sequence>
<organism evidence="1 2">
    <name type="scientific">Mucilaginibacter conchicola</name>
    <dbReference type="NCBI Taxonomy" id="2303333"/>
    <lineage>
        <taxon>Bacteria</taxon>
        <taxon>Pseudomonadati</taxon>
        <taxon>Bacteroidota</taxon>
        <taxon>Sphingobacteriia</taxon>
        <taxon>Sphingobacteriales</taxon>
        <taxon>Sphingobacteriaceae</taxon>
        <taxon>Mucilaginibacter</taxon>
    </lineage>
</organism>
<proteinExistence type="predicted"/>